<evidence type="ECO:0000259" key="9">
    <source>
        <dbReference type="PROSITE" id="PS51034"/>
    </source>
</evidence>
<dbReference type="InterPro" id="IPR057475">
    <property type="entry name" value="CUT_C"/>
</dbReference>
<protein>
    <submittedName>
        <fullName evidence="10">Cuticlin-1</fullName>
    </submittedName>
</protein>
<evidence type="ECO:0000256" key="5">
    <source>
        <dbReference type="ARBA" id="ARBA00022729"/>
    </source>
</evidence>
<dbReference type="Pfam" id="PF25301">
    <property type="entry name" value="CUT_C"/>
    <property type="match status" value="1"/>
</dbReference>
<dbReference type="InterPro" id="IPR001507">
    <property type="entry name" value="ZP_dom"/>
</dbReference>
<evidence type="ECO:0000256" key="2">
    <source>
        <dbReference type="ARBA" id="ARBA00022460"/>
    </source>
</evidence>
<evidence type="ECO:0000256" key="4">
    <source>
        <dbReference type="ARBA" id="ARBA00022692"/>
    </source>
</evidence>
<feature type="domain" description="ZP" evidence="9">
    <location>
        <begin position="1"/>
        <end position="236"/>
    </location>
</feature>
<reference evidence="10 11" key="1">
    <citation type="journal article" date="2019" name="PLoS Biol.">
        <title>Sex chromosomes control vertical transmission of feminizing Wolbachia symbionts in an isopod.</title>
        <authorList>
            <person name="Becking T."/>
            <person name="Chebbi M.A."/>
            <person name="Giraud I."/>
            <person name="Moumen B."/>
            <person name="Laverre T."/>
            <person name="Caubet Y."/>
            <person name="Peccoud J."/>
            <person name="Gilbert C."/>
            <person name="Cordaux R."/>
        </authorList>
    </citation>
    <scope>NUCLEOTIDE SEQUENCE [LARGE SCALE GENOMIC DNA]</scope>
    <source>
        <strain evidence="10">ANa2</strain>
        <tissue evidence="10">Whole body excluding digestive tract and cuticle</tissue>
    </source>
</reference>
<dbReference type="InterPro" id="IPR042235">
    <property type="entry name" value="ZP-C_dom"/>
</dbReference>
<dbReference type="EMBL" id="SEYY01007134">
    <property type="protein sequence ID" value="KAB7502610.1"/>
    <property type="molecule type" value="Genomic_DNA"/>
</dbReference>
<evidence type="ECO:0000256" key="7">
    <source>
        <dbReference type="ARBA" id="ARBA00023136"/>
    </source>
</evidence>
<dbReference type="PROSITE" id="PS51034">
    <property type="entry name" value="ZP_2"/>
    <property type="match status" value="1"/>
</dbReference>
<keyword evidence="2" id="KW-0193">Cuticle</keyword>
<dbReference type="Pfam" id="PF25057">
    <property type="entry name" value="CUT_N"/>
    <property type="match status" value="1"/>
</dbReference>
<dbReference type="GO" id="GO:0005886">
    <property type="term" value="C:plasma membrane"/>
    <property type="evidence" value="ECO:0007669"/>
    <property type="project" value="UniProtKB-SubCell"/>
</dbReference>
<dbReference type="AlphaFoldDB" id="A0A5N5TCG6"/>
<dbReference type="SMART" id="SM00241">
    <property type="entry name" value="ZP"/>
    <property type="match status" value="1"/>
</dbReference>
<dbReference type="PANTHER" id="PTHR22907:SF54">
    <property type="entry name" value="GH04558P"/>
    <property type="match status" value="1"/>
</dbReference>
<accession>A0A5N5TCG6</accession>
<evidence type="ECO:0000313" key="11">
    <source>
        <dbReference type="Proteomes" id="UP000326759"/>
    </source>
</evidence>
<feature type="transmembrane region" description="Helical" evidence="8">
    <location>
        <begin position="318"/>
        <end position="341"/>
    </location>
</feature>
<comment type="caution">
    <text evidence="10">The sequence shown here is derived from an EMBL/GenBank/DDBJ whole genome shotgun (WGS) entry which is preliminary data.</text>
</comment>
<keyword evidence="6 8" id="KW-1133">Transmembrane helix</keyword>
<keyword evidence="5" id="KW-0732">Signal</keyword>
<keyword evidence="4 8" id="KW-0812">Transmembrane</keyword>
<name>A0A5N5TCG6_9CRUS</name>
<dbReference type="PANTHER" id="PTHR22907">
    <property type="entry name" value="GH04558P"/>
    <property type="match status" value="1"/>
</dbReference>
<dbReference type="InterPro" id="IPR056953">
    <property type="entry name" value="CUT_N"/>
</dbReference>
<evidence type="ECO:0000256" key="1">
    <source>
        <dbReference type="ARBA" id="ARBA00004251"/>
    </source>
</evidence>
<dbReference type="OrthoDB" id="6139674at2759"/>
<comment type="subcellular location">
    <subcellularLocation>
        <location evidence="1">Cell membrane</location>
        <topology evidence="1">Single-pass type I membrane protein</topology>
    </subcellularLocation>
</comment>
<keyword evidence="7 8" id="KW-0472">Membrane</keyword>
<evidence type="ECO:0000256" key="3">
    <source>
        <dbReference type="ARBA" id="ARBA00022475"/>
    </source>
</evidence>
<keyword evidence="11" id="KW-1185">Reference proteome</keyword>
<keyword evidence="3" id="KW-1003">Cell membrane</keyword>
<dbReference type="Gene3D" id="2.60.40.4100">
    <property type="entry name" value="Zona pellucida, ZP-C domain"/>
    <property type="match status" value="1"/>
</dbReference>
<proteinExistence type="predicted"/>
<evidence type="ECO:0000256" key="6">
    <source>
        <dbReference type="ARBA" id="ARBA00022989"/>
    </source>
</evidence>
<dbReference type="InterPro" id="IPR051962">
    <property type="entry name" value="Cuticlin"/>
</dbReference>
<sequence length="371" mass="40790">MIYPKGLSKNSSCMSEYKDQKSPILYKLPLKSCNTMSAELEDGVEYFNTVVVQPHLKLVTNQGRGYHIRCKYQTQEKTITNTFNVTGEFGGEGKEGLNGSSLLGTTPLTATAPMPGCYMRIFAGSPSDREVAENVRIGDPLTLVISLDTQEIYGMIITNCLVRDGLGWGEQMLINNDGCPVDYEILGPFEYSKSKTTASVKFQAHKFPYTDSVYYQCNVKLCIKNAGGCDEVPPICIEGENIVKRRRRREVSEIDASGDLSAVEPEVNETLTIEVFTGLYVNEEEELPDPDRASVETAGPAREEIDDPDTFCLSPRTFALGIAIAGLILMIAVIAAILILIKRRLRGKDHSTTGSSIYSGPYTNTAYSHSS</sequence>
<gene>
    <name evidence="10" type="primary">cut-1_0</name>
    <name evidence="10" type="ORF">Anas_03489</name>
</gene>
<evidence type="ECO:0000256" key="8">
    <source>
        <dbReference type="SAM" id="Phobius"/>
    </source>
</evidence>
<dbReference type="Proteomes" id="UP000326759">
    <property type="component" value="Unassembled WGS sequence"/>
</dbReference>
<evidence type="ECO:0000313" key="10">
    <source>
        <dbReference type="EMBL" id="KAB7502610.1"/>
    </source>
</evidence>
<dbReference type="GO" id="GO:0042302">
    <property type="term" value="F:structural constituent of cuticle"/>
    <property type="evidence" value="ECO:0007669"/>
    <property type="project" value="UniProtKB-KW"/>
</dbReference>
<organism evidence="10 11">
    <name type="scientific">Armadillidium nasatum</name>
    <dbReference type="NCBI Taxonomy" id="96803"/>
    <lineage>
        <taxon>Eukaryota</taxon>
        <taxon>Metazoa</taxon>
        <taxon>Ecdysozoa</taxon>
        <taxon>Arthropoda</taxon>
        <taxon>Crustacea</taxon>
        <taxon>Multicrustacea</taxon>
        <taxon>Malacostraca</taxon>
        <taxon>Eumalacostraca</taxon>
        <taxon>Peracarida</taxon>
        <taxon>Isopoda</taxon>
        <taxon>Oniscidea</taxon>
        <taxon>Crinocheta</taxon>
        <taxon>Armadillidiidae</taxon>
        <taxon>Armadillidium</taxon>
    </lineage>
</organism>